<evidence type="ECO:0000256" key="1">
    <source>
        <dbReference type="ARBA" id="ARBA00004123"/>
    </source>
</evidence>
<comment type="caution">
    <text evidence="14">The sequence shown here is derived from an EMBL/GenBank/DDBJ whole genome shotgun (WGS) entry which is preliminary data.</text>
</comment>
<accession>A0AAV3PDV7</accession>
<dbReference type="CDD" id="cd12379">
    <property type="entry name" value="RRM2_I_PABPs"/>
    <property type="match status" value="1"/>
</dbReference>
<keyword evidence="4 10" id="KW-0963">Cytoplasm</keyword>
<dbReference type="InterPro" id="IPR035979">
    <property type="entry name" value="RBD_domain_sf"/>
</dbReference>
<dbReference type="PROSITE" id="PS50102">
    <property type="entry name" value="RRM"/>
    <property type="match status" value="4"/>
</dbReference>
<feature type="domain" description="RRM" evidence="12">
    <location>
        <begin position="100"/>
        <end position="179"/>
    </location>
</feature>
<sequence>MAAQPVVAAAPASLYVGDLNQETNESHLYDAFSEFKSLASVRVCRDSATGRSLGYGYVNFISPQDAILAIEAKNHSMLHGKRIRVNWSHRDPDVRRSGIGNIFVKNLGDSIDNSKLQEMFQKYGNIISCKVATFEDGKSKGYGFVQFETEDSAMAAIEKVNGSLVEDGGKEMYVGKFLRRSDRALPSPDTKYTNLYIKNLDPEITEEQLHEKFGEFGKIVSLVISKDENETSKGFGFVNFENPDDARRALEATNGSIYCAKVLYVSRAQKKAEREQILRCQFEEKKKERMMKYQASNVFVKNIIDSVTDDDLREHFKVCGTITSAKIMLDDKGVSKGFGFICFSTPEEAAKAVNTFHGQMFHQKPLYVGIAQRKEERQVQLQLHYAQRLTGYAGPSGMIAGGYPPVYYSAPTMDPARPGVMYPHFGMRPQWRANGFTNPAAHPFQPSFIPMMPSSTRPRQNRGRLYRNMHSNEPNNQQDKYAPDMRGRETNKNSGASRVISAMIGQEGPEMLSSMLAASSPEQQKQILGERLFPLVSLHQPELAAKITGMILEMDNSELLLLLESPDALAAKVQEAMEVLNMTSTNISSQDALHSNYQTAEVSVN</sequence>
<feature type="domain" description="RRM" evidence="12">
    <location>
        <begin position="193"/>
        <end position="270"/>
    </location>
</feature>
<dbReference type="InterPro" id="IPR045305">
    <property type="entry name" value="RRM2_I_PABPs"/>
</dbReference>
<dbReference type="EMBL" id="BAABME010001361">
    <property type="protein sequence ID" value="GAA0149177.1"/>
    <property type="molecule type" value="Genomic_DNA"/>
</dbReference>
<dbReference type="CDD" id="cd12381">
    <property type="entry name" value="RRM4_I_PABPs"/>
    <property type="match status" value="1"/>
</dbReference>
<proteinExistence type="inferred from homology"/>
<dbReference type="FunFam" id="1.10.1900.10:FF:000004">
    <property type="entry name" value="Polyadenylate-binding protein"/>
    <property type="match status" value="1"/>
</dbReference>
<dbReference type="GO" id="GO:0005634">
    <property type="term" value="C:nucleus"/>
    <property type="evidence" value="ECO:0007669"/>
    <property type="project" value="UniProtKB-SubCell"/>
</dbReference>
<dbReference type="Proteomes" id="UP001454036">
    <property type="component" value="Unassembled WGS sequence"/>
</dbReference>
<dbReference type="InterPro" id="IPR000504">
    <property type="entry name" value="RRM_dom"/>
</dbReference>
<evidence type="ECO:0000256" key="5">
    <source>
        <dbReference type="ARBA" id="ARBA00022737"/>
    </source>
</evidence>
<evidence type="ECO:0000259" key="12">
    <source>
        <dbReference type="PROSITE" id="PS50102"/>
    </source>
</evidence>
<dbReference type="FunFam" id="3.30.70.330:FF:000500">
    <property type="entry name" value="Polyadenylate-binding protein"/>
    <property type="match status" value="1"/>
</dbReference>
<dbReference type="SMART" id="SM00360">
    <property type="entry name" value="RRM"/>
    <property type="match status" value="4"/>
</dbReference>
<dbReference type="FunFam" id="3.30.70.330:FF:000782">
    <property type="entry name" value="Polyadenylate-binding protein"/>
    <property type="match status" value="1"/>
</dbReference>
<dbReference type="Gene3D" id="1.10.1900.10">
    <property type="entry name" value="c-terminal domain of poly(a) binding protein"/>
    <property type="match status" value="1"/>
</dbReference>
<dbReference type="PROSITE" id="PS51309">
    <property type="entry name" value="PABC"/>
    <property type="match status" value="1"/>
</dbReference>
<dbReference type="SMART" id="SM00361">
    <property type="entry name" value="RRM_1"/>
    <property type="match status" value="3"/>
</dbReference>
<keyword evidence="7" id="KW-0539">Nucleus</keyword>
<dbReference type="InterPro" id="IPR003954">
    <property type="entry name" value="RRM_euk-type"/>
</dbReference>
<evidence type="ECO:0000256" key="7">
    <source>
        <dbReference type="ARBA" id="ARBA00023242"/>
    </source>
</evidence>
<evidence type="ECO:0000256" key="10">
    <source>
        <dbReference type="RuleBase" id="RU362004"/>
    </source>
</evidence>
<dbReference type="Gene3D" id="3.30.70.330">
    <property type="match status" value="4"/>
</dbReference>
<evidence type="ECO:0000256" key="3">
    <source>
        <dbReference type="ARBA" id="ARBA00008557"/>
    </source>
</evidence>
<evidence type="ECO:0000313" key="15">
    <source>
        <dbReference type="Proteomes" id="UP001454036"/>
    </source>
</evidence>
<dbReference type="Pfam" id="PF00658">
    <property type="entry name" value="MLLE"/>
    <property type="match status" value="1"/>
</dbReference>
<evidence type="ECO:0000256" key="6">
    <source>
        <dbReference type="ARBA" id="ARBA00022884"/>
    </source>
</evidence>
<dbReference type="InterPro" id="IPR012677">
    <property type="entry name" value="Nucleotide-bd_a/b_plait_sf"/>
</dbReference>
<organism evidence="14 15">
    <name type="scientific">Lithospermum erythrorhizon</name>
    <name type="common">Purple gromwell</name>
    <name type="synonym">Lithospermum officinale var. erythrorhizon</name>
    <dbReference type="NCBI Taxonomy" id="34254"/>
    <lineage>
        <taxon>Eukaryota</taxon>
        <taxon>Viridiplantae</taxon>
        <taxon>Streptophyta</taxon>
        <taxon>Embryophyta</taxon>
        <taxon>Tracheophyta</taxon>
        <taxon>Spermatophyta</taxon>
        <taxon>Magnoliopsida</taxon>
        <taxon>eudicotyledons</taxon>
        <taxon>Gunneridae</taxon>
        <taxon>Pentapetalae</taxon>
        <taxon>asterids</taxon>
        <taxon>lamiids</taxon>
        <taxon>Boraginales</taxon>
        <taxon>Boraginaceae</taxon>
        <taxon>Boraginoideae</taxon>
        <taxon>Lithospermeae</taxon>
        <taxon>Lithospermum</taxon>
    </lineage>
</organism>
<evidence type="ECO:0000256" key="2">
    <source>
        <dbReference type="ARBA" id="ARBA00004496"/>
    </source>
</evidence>
<dbReference type="InterPro" id="IPR036053">
    <property type="entry name" value="PABP-dom"/>
</dbReference>
<name>A0AAV3PDV7_LITER</name>
<keyword evidence="15" id="KW-1185">Reference proteome</keyword>
<dbReference type="InterPro" id="IPR002004">
    <property type="entry name" value="PABP_HYD_C"/>
</dbReference>
<evidence type="ECO:0000256" key="11">
    <source>
        <dbReference type="SAM" id="MobiDB-lite"/>
    </source>
</evidence>
<keyword evidence="6 9" id="KW-0694">RNA-binding</keyword>
<dbReference type="GO" id="GO:0005737">
    <property type="term" value="C:cytoplasm"/>
    <property type="evidence" value="ECO:0007669"/>
    <property type="project" value="UniProtKB-SubCell"/>
</dbReference>
<dbReference type="Pfam" id="PF00076">
    <property type="entry name" value="RRM_1"/>
    <property type="match status" value="4"/>
</dbReference>
<evidence type="ECO:0000313" key="14">
    <source>
        <dbReference type="EMBL" id="GAA0149177.1"/>
    </source>
</evidence>
<feature type="compositionally biased region" description="Polar residues" evidence="11">
    <location>
        <begin position="469"/>
        <end position="479"/>
    </location>
</feature>
<reference evidence="14 15" key="1">
    <citation type="submission" date="2024-01" db="EMBL/GenBank/DDBJ databases">
        <title>The complete chloroplast genome sequence of Lithospermum erythrorhizon: insights into the phylogenetic relationship among Boraginaceae species and the maternal lineages of purple gromwells.</title>
        <authorList>
            <person name="Okada T."/>
            <person name="Watanabe K."/>
        </authorList>
    </citation>
    <scope>NUCLEOTIDE SEQUENCE [LARGE SCALE GENOMIC DNA]</scope>
</reference>
<feature type="compositionally biased region" description="Basic and acidic residues" evidence="11">
    <location>
        <begin position="481"/>
        <end position="491"/>
    </location>
</feature>
<comment type="subcellular location">
    <subcellularLocation>
        <location evidence="2 10">Cytoplasm</location>
    </subcellularLocation>
    <subcellularLocation>
        <location evidence="1">Nucleus</location>
    </subcellularLocation>
</comment>
<feature type="region of interest" description="Disordered" evidence="11">
    <location>
        <begin position="466"/>
        <end position="493"/>
    </location>
</feature>
<dbReference type="InterPro" id="IPR006515">
    <property type="entry name" value="PABP_1234"/>
</dbReference>
<comment type="similarity">
    <text evidence="3 10">Belongs to the polyadenylate-binding protein type-1 family.</text>
</comment>
<dbReference type="SUPFAM" id="SSF54928">
    <property type="entry name" value="RNA-binding domain, RBD"/>
    <property type="match status" value="3"/>
</dbReference>
<dbReference type="SMART" id="SM00517">
    <property type="entry name" value="PolyA"/>
    <property type="match status" value="1"/>
</dbReference>
<evidence type="ECO:0000259" key="13">
    <source>
        <dbReference type="PROSITE" id="PS51309"/>
    </source>
</evidence>
<protein>
    <recommendedName>
        <fullName evidence="10">Polyadenylate-binding protein</fullName>
        <shortName evidence="10">PABP</shortName>
    </recommendedName>
</protein>
<feature type="domain" description="PABC" evidence="13">
    <location>
        <begin position="508"/>
        <end position="585"/>
    </location>
</feature>
<dbReference type="SUPFAM" id="SSF63570">
    <property type="entry name" value="PABC (PABP) domain"/>
    <property type="match status" value="1"/>
</dbReference>
<dbReference type="PANTHER" id="PTHR24012">
    <property type="entry name" value="RNA BINDING PROTEIN"/>
    <property type="match status" value="1"/>
</dbReference>
<feature type="domain" description="RRM" evidence="12">
    <location>
        <begin position="12"/>
        <end position="90"/>
    </location>
</feature>
<dbReference type="GO" id="GO:0003723">
    <property type="term" value="F:RNA binding"/>
    <property type="evidence" value="ECO:0007669"/>
    <property type="project" value="UniProtKB-UniRule"/>
</dbReference>
<dbReference type="FunFam" id="3.30.70.330:FF:000003">
    <property type="entry name" value="Polyadenylate-binding protein"/>
    <property type="match status" value="1"/>
</dbReference>
<evidence type="ECO:0000256" key="9">
    <source>
        <dbReference type="PROSITE-ProRule" id="PRU00176"/>
    </source>
</evidence>
<gene>
    <name evidence="14" type="ORF">LIER_08420</name>
</gene>
<evidence type="ECO:0000256" key="4">
    <source>
        <dbReference type="ARBA" id="ARBA00022490"/>
    </source>
</evidence>
<comment type="function">
    <text evidence="8">Binds the poly(A) tail of mRNA. Appears to be an important mediator of the multiple roles of the poly(A) tail in mRNA biogenesis, stability and translation.</text>
</comment>
<feature type="domain" description="RRM" evidence="12">
    <location>
        <begin position="296"/>
        <end position="373"/>
    </location>
</feature>
<evidence type="ECO:0000256" key="8">
    <source>
        <dbReference type="ARBA" id="ARBA00054110"/>
    </source>
</evidence>
<keyword evidence="5" id="KW-0677">Repeat</keyword>
<dbReference type="NCBIfam" id="TIGR01628">
    <property type="entry name" value="PABP-1234"/>
    <property type="match status" value="1"/>
</dbReference>
<dbReference type="FunFam" id="3.30.70.330:FF:000499">
    <property type="entry name" value="Polyadenylate-binding protein"/>
    <property type="match status" value="1"/>
</dbReference>
<dbReference type="AlphaFoldDB" id="A0AAV3PDV7"/>